<dbReference type="GO" id="GO:0003677">
    <property type="term" value="F:DNA binding"/>
    <property type="evidence" value="ECO:0007669"/>
    <property type="project" value="UniProtKB-KW"/>
</dbReference>
<dbReference type="OrthoDB" id="5345718at2"/>
<keyword evidence="5" id="KW-1185">Reference proteome</keyword>
<protein>
    <submittedName>
        <fullName evidence="4">MerR family transcriptional regulator</fullName>
    </submittedName>
</protein>
<dbReference type="PRINTS" id="PR00040">
    <property type="entry name" value="HTHMERR"/>
</dbReference>
<dbReference type="Gene3D" id="1.10.1660.10">
    <property type="match status" value="1"/>
</dbReference>
<feature type="coiled-coil region" evidence="2">
    <location>
        <begin position="82"/>
        <end position="116"/>
    </location>
</feature>
<dbReference type="NCBIfam" id="NF047375">
    <property type="entry name" value="HeatShock_HspR"/>
    <property type="match status" value="1"/>
</dbReference>
<gene>
    <name evidence="4" type="ORF">CJ198_03560</name>
</gene>
<dbReference type="EMBL" id="PNFZ01000002">
    <property type="protein sequence ID" value="PMB98436.1"/>
    <property type="molecule type" value="Genomic_DNA"/>
</dbReference>
<evidence type="ECO:0000313" key="5">
    <source>
        <dbReference type="Proteomes" id="UP000235703"/>
    </source>
</evidence>
<dbReference type="PROSITE" id="PS50937">
    <property type="entry name" value="HTH_MERR_2"/>
    <property type="match status" value="1"/>
</dbReference>
<organism evidence="4 5">
    <name type="scientific">Brevibacterium luteolum</name>
    <dbReference type="NCBI Taxonomy" id="199591"/>
    <lineage>
        <taxon>Bacteria</taxon>
        <taxon>Bacillati</taxon>
        <taxon>Actinomycetota</taxon>
        <taxon>Actinomycetes</taxon>
        <taxon>Micrococcales</taxon>
        <taxon>Brevibacteriaceae</taxon>
        <taxon>Brevibacterium</taxon>
    </lineage>
</organism>
<dbReference type="RefSeq" id="WP_102160917.1">
    <property type="nucleotide sequence ID" value="NZ_JALXLX010000028.1"/>
</dbReference>
<evidence type="ECO:0000313" key="4">
    <source>
        <dbReference type="EMBL" id="PMB98436.1"/>
    </source>
</evidence>
<keyword evidence="1" id="KW-0238">DNA-binding</keyword>
<dbReference type="Pfam" id="PF13411">
    <property type="entry name" value="MerR_1"/>
    <property type="match status" value="1"/>
</dbReference>
<name>A0A2N6PID8_9MICO</name>
<dbReference type="SUPFAM" id="SSF46955">
    <property type="entry name" value="Putative DNA-binding domain"/>
    <property type="match status" value="1"/>
</dbReference>
<evidence type="ECO:0000256" key="2">
    <source>
        <dbReference type="SAM" id="Coils"/>
    </source>
</evidence>
<dbReference type="InterPro" id="IPR000551">
    <property type="entry name" value="MerR-type_HTH_dom"/>
</dbReference>
<dbReference type="GO" id="GO:0003700">
    <property type="term" value="F:DNA-binding transcription factor activity"/>
    <property type="evidence" value="ECO:0007669"/>
    <property type="project" value="InterPro"/>
</dbReference>
<dbReference type="CDD" id="cd04766">
    <property type="entry name" value="HTH_HspR"/>
    <property type="match status" value="1"/>
</dbReference>
<dbReference type="AlphaFoldDB" id="A0A2N6PID8"/>
<dbReference type="SMART" id="SM00422">
    <property type="entry name" value="HTH_MERR"/>
    <property type="match status" value="1"/>
</dbReference>
<dbReference type="PANTHER" id="PTHR30204:SF58">
    <property type="entry name" value="HTH-TYPE TRANSCRIPTIONAL REGULATOR YFMP"/>
    <property type="match status" value="1"/>
</dbReference>
<dbReference type="InterPro" id="IPR009061">
    <property type="entry name" value="DNA-bd_dom_put_sf"/>
</dbReference>
<feature type="domain" description="HTH merR-type" evidence="3">
    <location>
        <begin position="9"/>
        <end position="78"/>
    </location>
</feature>
<sequence length="168" mass="18392">MNIGATAAVYVISVAAELAGMHPQTLRQYDRMGLVVPKRTAGAGRRYSPRDIERLRLIQKLSKEDGINLAGIKEILALHRDLDEARDAATQAHAAVHELRQQVEGLRQRVQAESRVFAAGQSGDIVSVMHGRRPRVRIAGALPSAASARPGGSEADRASRDILLYRRR</sequence>
<dbReference type="InterPro" id="IPR047057">
    <property type="entry name" value="MerR_fam"/>
</dbReference>
<dbReference type="FunFam" id="1.10.1660.10:FF:000008">
    <property type="entry name" value="Heat shock transcriptional regulator"/>
    <property type="match status" value="1"/>
</dbReference>
<dbReference type="Proteomes" id="UP000235703">
    <property type="component" value="Unassembled WGS sequence"/>
</dbReference>
<reference evidence="4 5" key="1">
    <citation type="submission" date="2017-09" db="EMBL/GenBank/DDBJ databases">
        <title>Bacterial strain isolated from the female urinary microbiota.</title>
        <authorList>
            <person name="Thomas-White K."/>
            <person name="Kumar N."/>
            <person name="Forster S."/>
            <person name="Putonti C."/>
            <person name="Lawley T."/>
            <person name="Wolfe A.J."/>
        </authorList>
    </citation>
    <scope>NUCLEOTIDE SEQUENCE [LARGE SCALE GENOMIC DNA]</scope>
    <source>
        <strain evidence="4 5">UMB0680</strain>
    </source>
</reference>
<accession>A0A2N6PID8</accession>
<evidence type="ECO:0000256" key="1">
    <source>
        <dbReference type="ARBA" id="ARBA00023125"/>
    </source>
</evidence>
<evidence type="ECO:0000259" key="3">
    <source>
        <dbReference type="PROSITE" id="PS50937"/>
    </source>
</evidence>
<comment type="caution">
    <text evidence="4">The sequence shown here is derived from an EMBL/GenBank/DDBJ whole genome shotgun (WGS) entry which is preliminary data.</text>
</comment>
<proteinExistence type="predicted"/>
<dbReference type="PANTHER" id="PTHR30204">
    <property type="entry name" value="REDOX-CYCLING DRUG-SENSING TRANSCRIPTIONAL ACTIVATOR SOXR"/>
    <property type="match status" value="1"/>
</dbReference>
<keyword evidence="2" id="KW-0175">Coiled coil</keyword>
<dbReference type="GeneID" id="86842731"/>